<protein>
    <submittedName>
        <fullName evidence="2">Uncharacterized protein</fullName>
    </submittedName>
</protein>
<dbReference type="Proteomes" id="UP001175271">
    <property type="component" value="Unassembled WGS sequence"/>
</dbReference>
<proteinExistence type="predicted"/>
<evidence type="ECO:0000313" key="3">
    <source>
        <dbReference type="Proteomes" id="UP001175271"/>
    </source>
</evidence>
<dbReference type="EMBL" id="JAUCMV010000002">
    <property type="protein sequence ID" value="KAK0419605.1"/>
    <property type="molecule type" value="Genomic_DNA"/>
</dbReference>
<organism evidence="2 3">
    <name type="scientific">Steinernema hermaphroditum</name>
    <dbReference type="NCBI Taxonomy" id="289476"/>
    <lineage>
        <taxon>Eukaryota</taxon>
        <taxon>Metazoa</taxon>
        <taxon>Ecdysozoa</taxon>
        <taxon>Nematoda</taxon>
        <taxon>Chromadorea</taxon>
        <taxon>Rhabditida</taxon>
        <taxon>Tylenchina</taxon>
        <taxon>Panagrolaimomorpha</taxon>
        <taxon>Strongyloidoidea</taxon>
        <taxon>Steinernematidae</taxon>
        <taxon>Steinernema</taxon>
    </lineage>
</organism>
<accession>A0AA39I856</accession>
<sequence length="71" mass="7855">MDDDSTVFVTPRIDAPGDTPEDPPLFRGSMLLEISQRILRYSGDRCSWRSPRGSAVTPRIDAPGDPPEDPQ</sequence>
<evidence type="ECO:0000313" key="2">
    <source>
        <dbReference type="EMBL" id="KAK0419605.1"/>
    </source>
</evidence>
<feature type="region of interest" description="Disordered" evidence="1">
    <location>
        <begin position="1"/>
        <end position="26"/>
    </location>
</feature>
<comment type="caution">
    <text evidence="2">The sequence shown here is derived from an EMBL/GenBank/DDBJ whole genome shotgun (WGS) entry which is preliminary data.</text>
</comment>
<feature type="region of interest" description="Disordered" evidence="1">
    <location>
        <begin position="46"/>
        <end position="71"/>
    </location>
</feature>
<dbReference type="AlphaFoldDB" id="A0AA39I856"/>
<keyword evidence="3" id="KW-1185">Reference proteome</keyword>
<gene>
    <name evidence="2" type="ORF">QR680_014230</name>
</gene>
<name>A0AA39I856_9BILA</name>
<reference evidence="2" key="1">
    <citation type="submission" date="2023-06" db="EMBL/GenBank/DDBJ databases">
        <title>Genomic analysis of the entomopathogenic nematode Steinernema hermaphroditum.</title>
        <authorList>
            <person name="Schwarz E.M."/>
            <person name="Heppert J.K."/>
            <person name="Baniya A."/>
            <person name="Schwartz H.T."/>
            <person name="Tan C.-H."/>
            <person name="Antoshechkin I."/>
            <person name="Sternberg P.W."/>
            <person name="Goodrich-Blair H."/>
            <person name="Dillman A.R."/>
        </authorList>
    </citation>
    <scope>NUCLEOTIDE SEQUENCE</scope>
    <source>
        <strain evidence="2">PS9179</strain>
        <tissue evidence="2">Whole animal</tissue>
    </source>
</reference>
<evidence type="ECO:0000256" key="1">
    <source>
        <dbReference type="SAM" id="MobiDB-lite"/>
    </source>
</evidence>